<dbReference type="InterPro" id="IPR012942">
    <property type="entry name" value="SRR1-like"/>
</dbReference>
<evidence type="ECO:0000256" key="1">
    <source>
        <dbReference type="SAM" id="MobiDB-lite"/>
    </source>
</evidence>
<proteinExistence type="predicted"/>
<sequence>MASLCPFVMASRYYDAGCPLFTRDSLQAIEDQLTRDDHAFSLRTINDGIAEQRNSLQANNINVHGKMYHIDFSNYYELLATIWHSQLSNWPAFMACSMIVMSSNEFNQSRYRLKEARQAFNKSLRDWHEDGKCALLREHQARLRLPRNTNRVVCLALGDPFSGTKSHQYRSRDQHAAALTIAEILQQRFGGLIEILAQDPCYSTVSKTILREQGIEPIAGHGAKAFLAINSRTFVFTICPSIPVRQIVADIARPAGIHVFIDADSPRTRRMMQEYEEYRLAPASNFEFGQMAFYARKYERKRSASLPHILRSDVDQDVIGVGQSTAERDDVDSDDGVDDGGEECDSDFEMGEAPALVAVAVAKEKPPPEVDEDGMPMISSSIDHIAAAQLL</sequence>
<dbReference type="Proteomes" id="UP001295740">
    <property type="component" value="Unassembled WGS sequence"/>
</dbReference>
<feature type="domain" description="SRR1-like" evidence="2">
    <location>
        <begin position="146"/>
        <end position="246"/>
    </location>
</feature>
<comment type="caution">
    <text evidence="3">The sequence shown here is derived from an EMBL/GenBank/DDBJ whole genome shotgun (WGS) entry which is preliminary data.</text>
</comment>
<accession>A0AAI8YNB6</accession>
<evidence type="ECO:0000259" key="2">
    <source>
        <dbReference type="Pfam" id="PF07985"/>
    </source>
</evidence>
<evidence type="ECO:0000313" key="3">
    <source>
        <dbReference type="EMBL" id="CAJ2511015.1"/>
    </source>
</evidence>
<name>A0AAI8YNB6_9PEZI</name>
<dbReference type="AlphaFoldDB" id="A0AAI8YNB6"/>
<dbReference type="EMBL" id="CAUWAG010000018">
    <property type="protein sequence ID" value="CAJ2511015.1"/>
    <property type="molecule type" value="Genomic_DNA"/>
</dbReference>
<dbReference type="Pfam" id="PF07985">
    <property type="entry name" value="SRR1"/>
    <property type="match status" value="1"/>
</dbReference>
<gene>
    <name evidence="3" type="ORF">KHLLAP_LOCUS11483</name>
</gene>
<dbReference type="PANTHER" id="PTHR42080">
    <property type="entry name" value="SRR1 DOMAIN-CONTAINING PROTEIN"/>
    <property type="match status" value="1"/>
</dbReference>
<keyword evidence="4" id="KW-1185">Reference proteome</keyword>
<evidence type="ECO:0000313" key="4">
    <source>
        <dbReference type="Proteomes" id="UP001295740"/>
    </source>
</evidence>
<protein>
    <submittedName>
        <fullName evidence="3">Uu.00g066400.m01.CDS01</fullName>
    </submittedName>
</protein>
<feature type="region of interest" description="Disordered" evidence="1">
    <location>
        <begin position="323"/>
        <end position="349"/>
    </location>
</feature>
<feature type="compositionally biased region" description="Acidic residues" evidence="1">
    <location>
        <begin position="329"/>
        <end position="349"/>
    </location>
</feature>
<reference evidence="3" key="1">
    <citation type="submission" date="2023-10" db="EMBL/GenBank/DDBJ databases">
        <authorList>
            <person name="Hackl T."/>
        </authorList>
    </citation>
    <scope>NUCLEOTIDE SEQUENCE</scope>
</reference>
<organism evidence="3 4">
    <name type="scientific">Anthostomella pinea</name>
    <dbReference type="NCBI Taxonomy" id="933095"/>
    <lineage>
        <taxon>Eukaryota</taxon>
        <taxon>Fungi</taxon>
        <taxon>Dikarya</taxon>
        <taxon>Ascomycota</taxon>
        <taxon>Pezizomycotina</taxon>
        <taxon>Sordariomycetes</taxon>
        <taxon>Xylariomycetidae</taxon>
        <taxon>Xylariales</taxon>
        <taxon>Xylariaceae</taxon>
        <taxon>Anthostomella</taxon>
    </lineage>
</organism>
<dbReference type="PANTHER" id="PTHR42080:SF3">
    <property type="entry name" value="SRR1-LIKE DOMAIN-CONTAINING PROTEIN"/>
    <property type="match status" value="1"/>
</dbReference>